<keyword evidence="4" id="KW-1185">Reference proteome</keyword>
<keyword evidence="2" id="KW-0812">Transmembrane</keyword>
<accession>A0A0P0Y362</accession>
<reference evidence="4" key="1">
    <citation type="journal article" date="2005" name="Nature">
        <title>The map-based sequence of the rice genome.</title>
        <authorList>
            <consortium name="International rice genome sequencing project (IRGSP)"/>
            <person name="Matsumoto T."/>
            <person name="Wu J."/>
            <person name="Kanamori H."/>
            <person name="Katayose Y."/>
            <person name="Fujisawa M."/>
            <person name="Namiki N."/>
            <person name="Mizuno H."/>
            <person name="Yamamoto K."/>
            <person name="Antonio B.A."/>
            <person name="Baba T."/>
            <person name="Sakata K."/>
            <person name="Nagamura Y."/>
            <person name="Aoki H."/>
            <person name="Arikawa K."/>
            <person name="Arita K."/>
            <person name="Bito T."/>
            <person name="Chiden Y."/>
            <person name="Fujitsuka N."/>
            <person name="Fukunaka R."/>
            <person name="Hamada M."/>
            <person name="Harada C."/>
            <person name="Hayashi A."/>
            <person name="Hijishita S."/>
            <person name="Honda M."/>
            <person name="Hosokawa S."/>
            <person name="Ichikawa Y."/>
            <person name="Idonuma A."/>
            <person name="Iijima M."/>
            <person name="Ikeda M."/>
            <person name="Ikeno M."/>
            <person name="Ito K."/>
            <person name="Ito S."/>
            <person name="Ito T."/>
            <person name="Ito Y."/>
            <person name="Ito Y."/>
            <person name="Iwabuchi A."/>
            <person name="Kamiya K."/>
            <person name="Karasawa W."/>
            <person name="Kurita K."/>
            <person name="Katagiri S."/>
            <person name="Kikuta A."/>
            <person name="Kobayashi H."/>
            <person name="Kobayashi N."/>
            <person name="Machita K."/>
            <person name="Maehara T."/>
            <person name="Masukawa M."/>
            <person name="Mizubayashi T."/>
            <person name="Mukai Y."/>
            <person name="Nagasaki H."/>
            <person name="Nagata Y."/>
            <person name="Naito S."/>
            <person name="Nakashima M."/>
            <person name="Nakama Y."/>
            <person name="Nakamichi Y."/>
            <person name="Nakamura M."/>
            <person name="Meguro A."/>
            <person name="Negishi M."/>
            <person name="Ohta I."/>
            <person name="Ohta T."/>
            <person name="Okamoto M."/>
            <person name="Ono N."/>
            <person name="Saji S."/>
            <person name="Sakaguchi M."/>
            <person name="Sakai K."/>
            <person name="Shibata M."/>
            <person name="Shimokawa T."/>
            <person name="Song J."/>
            <person name="Takazaki Y."/>
            <person name="Terasawa K."/>
            <person name="Tsugane M."/>
            <person name="Tsuji K."/>
            <person name="Ueda S."/>
            <person name="Waki K."/>
            <person name="Yamagata H."/>
            <person name="Yamamoto M."/>
            <person name="Yamamoto S."/>
            <person name="Yamane H."/>
            <person name="Yoshiki S."/>
            <person name="Yoshihara R."/>
            <person name="Yukawa K."/>
            <person name="Zhong H."/>
            <person name="Yano M."/>
            <person name="Yuan Q."/>
            <person name="Ouyang S."/>
            <person name="Liu J."/>
            <person name="Jones K.M."/>
            <person name="Gansberger K."/>
            <person name="Moffat K."/>
            <person name="Hill J."/>
            <person name="Bera J."/>
            <person name="Fadrosh D."/>
            <person name="Jin S."/>
            <person name="Johri S."/>
            <person name="Kim M."/>
            <person name="Overton L."/>
            <person name="Reardon M."/>
            <person name="Tsitrin T."/>
            <person name="Vuong H."/>
            <person name="Weaver B."/>
            <person name="Ciecko A."/>
            <person name="Tallon L."/>
            <person name="Jackson J."/>
            <person name="Pai G."/>
            <person name="Aken S.V."/>
            <person name="Utterback T."/>
            <person name="Reidmuller S."/>
            <person name="Feldblyum T."/>
            <person name="Hsiao J."/>
            <person name="Zismann V."/>
            <person name="Iobst S."/>
            <person name="de Vazeille A.R."/>
            <person name="Buell C.R."/>
            <person name="Ying K."/>
            <person name="Li Y."/>
            <person name="Lu T."/>
            <person name="Huang Y."/>
            <person name="Zhao Q."/>
            <person name="Feng Q."/>
            <person name="Zhang L."/>
            <person name="Zhu J."/>
            <person name="Weng Q."/>
            <person name="Mu J."/>
            <person name="Lu Y."/>
            <person name="Fan D."/>
            <person name="Liu Y."/>
            <person name="Guan J."/>
            <person name="Zhang Y."/>
            <person name="Yu S."/>
            <person name="Liu X."/>
            <person name="Zhang Y."/>
            <person name="Hong G."/>
            <person name="Han B."/>
            <person name="Choisne N."/>
            <person name="Demange N."/>
            <person name="Orjeda G."/>
            <person name="Samain S."/>
            <person name="Cattolico L."/>
            <person name="Pelletier E."/>
            <person name="Couloux A."/>
            <person name="Segurens B."/>
            <person name="Wincker P."/>
            <person name="D'Hont A."/>
            <person name="Scarpelli C."/>
            <person name="Weissenbach J."/>
            <person name="Salanoubat M."/>
            <person name="Quetier F."/>
            <person name="Yu Y."/>
            <person name="Kim H.R."/>
            <person name="Rambo T."/>
            <person name="Currie J."/>
            <person name="Collura K."/>
            <person name="Luo M."/>
            <person name="Yang T."/>
            <person name="Ammiraju J.S.S."/>
            <person name="Engler F."/>
            <person name="Soderlund C."/>
            <person name="Wing R.A."/>
            <person name="Palmer L.E."/>
            <person name="de la Bastide M."/>
            <person name="Spiegel L."/>
            <person name="Nascimento L."/>
            <person name="Zutavern T."/>
            <person name="O'Shaughnessy A."/>
            <person name="Dike S."/>
            <person name="Dedhia N."/>
            <person name="Preston R."/>
            <person name="Balija V."/>
            <person name="McCombie W.R."/>
            <person name="Chow T."/>
            <person name="Chen H."/>
            <person name="Chung M."/>
            <person name="Chen C."/>
            <person name="Shaw J."/>
            <person name="Wu H."/>
            <person name="Hsiao K."/>
            <person name="Chao Y."/>
            <person name="Chu M."/>
            <person name="Cheng C."/>
            <person name="Hour A."/>
            <person name="Lee P."/>
            <person name="Lin S."/>
            <person name="Lin Y."/>
            <person name="Liou J."/>
            <person name="Liu S."/>
            <person name="Hsing Y."/>
            <person name="Raghuvanshi S."/>
            <person name="Mohanty A."/>
            <person name="Bharti A.K."/>
            <person name="Gaur A."/>
            <person name="Gupta V."/>
            <person name="Kumar D."/>
            <person name="Ravi V."/>
            <person name="Vij S."/>
            <person name="Kapur A."/>
            <person name="Khurana P."/>
            <person name="Khurana P."/>
            <person name="Khurana J.P."/>
            <person name="Tyagi A.K."/>
            <person name="Gaikwad K."/>
            <person name="Singh A."/>
            <person name="Dalal V."/>
            <person name="Srivastava S."/>
            <person name="Dixit A."/>
            <person name="Pal A.K."/>
            <person name="Ghazi I.A."/>
            <person name="Yadav M."/>
            <person name="Pandit A."/>
            <person name="Bhargava A."/>
            <person name="Sureshbabu K."/>
            <person name="Batra K."/>
            <person name="Sharma T.R."/>
            <person name="Mohapatra T."/>
            <person name="Singh N.K."/>
            <person name="Messing J."/>
            <person name="Nelson A.B."/>
            <person name="Fuks G."/>
            <person name="Kavchok S."/>
            <person name="Keizer G."/>
            <person name="Linton E."/>
            <person name="Llaca V."/>
            <person name="Song R."/>
            <person name="Tanyolac B."/>
            <person name="Young S."/>
            <person name="Ho-Il K."/>
            <person name="Hahn J.H."/>
            <person name="Sangsakoo G."/>
            <person name="Vanavichit A."/>
            <person name="de Mattos Luiz.A.T."/>
            <person name="Zimmer P.D."/>
            <person name="Malone G."/>
            <person name="Dellagostin O."/>
            <person name="de Oliveira A.C."/>
            <person name="Bevan M."/>
            <person name="Bancroft I."/>
            <person name="Minx P."/>
            <person name="Cordum H."/>
            <person name="Wilson R."/>
            <person name="Cheng Z."/>
            <person name="Jin W."/>
            <person name="Jiang J."/>
            <person name="Leong S.A."/>
            <person name="Iwama H."/>
            <person name="Gojobori T."/>
            <person name="Itoh T."/>
            <person name="Niimura Y."/>
            <person name="Fujii Y."/>
            <person name="Habara T."/>
            <person name="Sakai H."/>
            <person name="Sato Y."/>
            <person name="Wilson G."/>
            <person name="Kumar K."/>
            <person name="McCouch S."/>
            <person name="Juretic N."/>
            <person name="Hoen D."/>
            <person name="Wright S."/>
            <person name="Bruskiewich R."/>
            <person name="Bureau T."/>
            <person name="Miyao A."/>
            <person name="Hirochika H."/>
            <person name="Nishikawa T."/>
            <person name="Kadowaki K."/>
            <person name="Sugiura M."/>
            <person name="Burr B."/>
            <person name="Sasaki T."/>
        </authorList>
    </citation>
    <scope>NUCLEOTIDE SEQUENCE [LARGE SCALE GENOMIC DNA]</scope>
    <source>
        <strain evidence="4">cv. Nipponbare</strain>
    </source>
</reference>
<dbReference type="PaxDb" id="39947-A0A0P0Y362"/>
<dbReference type="SMR" id="A0A0P0Y362"/>
<feature type="transmembrane region" description="Helical" evidence="2">
    <location>
        <begin position="89"/>
        <end position="106"/>
    </location>
</feature>
<dbReference type="EMBL" id="AP014967">
    <property type="protein sequence ID" value="BAT14381.1"/>
    <property type="molecule type" value="Genomic_DNA"/>
</dbReference>
<organism evidence="3 4">
    <name type="scientific">Oryza sativa subsp. japonica</name>
    <name type="common">Rice</name>
    <dbReference type="NCBI Taxonomy" id="39947"/>
    <lineage>
        <taxon>Eukaryota</taxon>
        <taxon>Viridiplantae</taxon>
        <taxon>Streptophyta</taxon>
        <taxon>Embryophyta</taxon>
        <taxon>Tracheophyta</taxon>
        <taxon>Spermatophyta</taxon>
        <taxon>Magnoliopsida</taxon>
        <taxon>Liliopsida</taxon>
        <taxon>Poales</taxon>
        <taxon>Poaceae</taxon>
        <taxon>BOP clade</taxon>
        <taxon>Oryzoideae</taxon>
        <taxon>Oryzeae</taxon>
        <taxon>Oryzinae</taxon>
        <taxon>Oryza</taxon>
        <taxon>Oryza sativa</taxon>
    </lineage>
</organism>
<evidence type="ECO:0000256" key="2">
    <source>
        <dbReference type="SAM" id="Phobius"/>
    </source>
</evidence>
<reference evidence="3 4" key="2">
    <citation type="journal article" date="2013" name="Plant Cell Physiol.">
        <title>Rice Annotation Project Database (RAP-DB): an integrative and interactive database for rice genomics.</title>
        <authorList>
            <person name="Sakai H."/>
            <person name="Lee S.S."/>
            <person name="Tanaka T."/>
            <person name="Numa H."/>
            <person name="Kim J."/>
            <person name="Kawahara Y."/>
            <person name="Wakimoto H."/>
            <person name="Yang C.C."/>
            <person name="Iwamoto M."/>
            <person name="Abe T."/>
            <person name="Yamada Y."/>
            <person name="Muto A."/>
            <person name="Inokuchi H."/>
            <person name="Ikemura T."/>
            <person name="Matsumoto T."/>
            <person name="Sasaki T."/>
            <person name="Itoh T."/>
        </authorList>
    </citation>
    <scope>NUCLEOTIDE SEQUENCE [LARGE SCALE GENOMIC DNA]</scope>
    <source>
        <strain evidence="4">cv. Nipponbare</strain>
    </source>
</reference>
<dbReference type="Proteomes" id="UP000059680">
    <property type="component" value="Chromosome 11"/>
</dbReference>
<dbReference type="AlphaFoldDB" id="A0A0P0Y362"/>
<feature type="region of interest" description="Disordered" evidence="1">
    <location>
        <begin position="1"/>
        <end position="27"/>
    </location>
</feature>
<gene>
    <name evidence="3" type="ordered locus">Os11g0546150</name>
    <name evidence="3" type="ORF">OSNPB_110546150</name>
</gene>
<evidence type="ECO:0000256" key="1">
    <source>
        <dbReference type="SAM" id="MobiDB-lite"/>
    </source>
</evidence>
<evidence type="ECO:0000313" key="3">
    <source>
        <dbReference type="EMBL" id="BAT14381.1"/>
    </source>
</evidence>
<evidence type="ECO:0000313" key="4">
    <source>
        <dbReference type="Proteomes" id="UP000059680"/>
    </source>
</evidence>
<protein>
    <submittedName>
        <fullName evidence="3">Os11g0546150 protein</fullName>
    </submittedName>
</protein>
<dbReference type="InParanoid" id="A0A0P0Y362"/>
<feature type="compositionally biased region" description="Basic and acidic residues" evidence="1">
    <location>
        <begin position="1"/>
        <end position="13"/>
    </location>
</feature>
<proteinExistence type="predicted"/>
<sequence>MSNKKSVREREVKIQSMRKASKKASGRTRKSLAFPEMSLIVPTFSAISSNSEARKYVSPRSNTLEVSPPRVGRTTPYPIEIERINRREIVFLMAPTVTTQVVIPIGRTPLLLKFKYSKYHSVISKRPSAIISVIQFWIGMMSLQNLIY</sequence>
<keyword evidence="2" id="KW-1133">Transmembrane helix</keyword>
<name>A0A0P0Y362_ORYSJ</name>
<dbReference type="Gramene" id="Os11t0546150-00">
    <property type="protein sequence ID" value="Os11t0546150-00"/>
    <property type="gene ID" value="Os11g0546150"/>
</dbReference>
<keyword evidence="2" id="KW-0472">Membrane</keyword>
<reference evidence="3 4" key="3">
    <citation type="journal article" date="2013" name="Rice">
        <title>Improvement of the Oryza sativa Nipponbare reference genome using next generation sequence and optical map data.</title>
        <authorList>
            <person name="Kawahara Y."/>
            <person name="de la Bastide M."/>
            <person name="Hamilton J.P."/>
            <person name="Kanamori H."/>
            <person name="McCombie W.R."/>
            <person name="Ouyang S."/>
            <person name="Schwartz D.C."/>
            <person name="Tanaka T."/>
            <person name="Wu J."/>
            <person name="Zhou S."/>
            <person name="Childs K.L."/>
            <person name="Davidson R.M."/>
            <person name="Lin H."/>
            <person name="Quesada-Ocampo L."/>
            <person name="Vaillancourt B."/>
            <person name="Sakai H."/>
            <person name="Lee S.S."/>
            <person name="Kim J."/>
            <person name="Numa H."/>
            <person name="Itoh T."/>
            <person name="Buell C.R."/>
            <person name="Matsumoto T."/>
        </authorList>
    </citation>
    <scope>NUCLEOTIDE SEQUENCE [LARGE SCALE GENOMIC DNA]</scope>
    <source>
        <strain evidence="4">cv. Nipponbare</strain>
    </source>
</reference>